<evidence type="ECO:0000256" key="1">
    <source>
        <dbReference type="ARBA" id="ARBA00022741"/>
    </source>
</evidence>
<dbReference type="InterPro" id="IPR011545">
    <property type="entry name" value="DEAD/DEAH_box_helicase_dom"/>
</dbReference>
<accession>A0AAN8IWG4</accession>
<proteinExistence type="predicted"/>
<dbReference type="GO" id="GO:0003724">
    <property type="term" value="F:RNA helicase activity"/>
    <property type="evidence" value="ECO:0007669"/>
    <property type="project" value="TreeGrafter"/>
</dbReference>
<evidence type="ECO:0000256" key="2">
    <source>
        <dbReference type="ARBA" id="ARBA00022801"/>
    </source>
</evidence>
<sequence>MIIPLVPGVQYRTFQDKWDILVGTPGLVQKHLQNNGSCIADVKHLILEEADMILDESFTEVLTDIFALIPIANSITNNGDATSGMFASRLTSLTTCPEEVECLADGVVDRQFLRYIKSPRLHSLLPNVEMKFVRIRERDKITRLADLLSADMKRGELNQTIVFCKNRATASYVHKQLHSFEHKVSLWNSPIDATDEGSARIFIATDVAARGIDLPRLSHVINYDLSSHNVGFLHRF</sequence>
<organism evidence="6 7">
    <name type="scientific">Trichostrongylus colubriformis</name>
    <name type="common">Black scour worm</name>
    <dbReference type="NCBI Taxonomy" id="6319"/>
    <lineage>
        <taxon>Eukaryota</taxon>
        <taxon>Metazoa</taxon>
        <taxon>Ecdysozoa</taxon>
        <taxon>Nematoda</taxon>
        <taxon>Chromadorea</taxon>
        <taxon>Rhabditida</taxon>
        <taxon>Rhabditina</taxon>
        <taxon>Rhabditomorpha</taxon>
        <taxon>Strongyloidea</taxon>
        <taxon>Trichostrongylidae</taxon>
        <taxon>Trichostrongylus</taxon>
    </lineage>
</organism>
<evidence type="ECO:0000256" key="3">
    <source>
        <dbReference type="ARBA" id="ARBA00022806"/>
    </source>
</evidence>
<keyword evidence="7" id="KW-1185">Reference proteome</keyword>
<dbReference type="PANTHER" id="PTHR47959">
    <property type="entry name" value="ATP-DEPENDENT RNA HELICASE RHLE-RELATED"/>
    <property type="match status" value="1"/>
</dbReference>
<gene>
    <name evidence="6" type="ORF">GCK32_016332</name>
</gene>
<evidence type="ECO:0000256" key="4">
    <source>
        <dbReference type="ARBA" id="ARBA00022840"/>
    </source>
</evidence>
<dbReference type="Proteomes" id="UP001331761">
    <property type="component" value="Unassembled WGS sequence"/>
</dbReference>
<dbReference type="EMBL" id="WIXE01000706">
    <property type="protein sequence ID" value="KAK5986328.1"/>
    <property type="molecule type" value="Genomic_DNA"/>
</dbReference>
<protein>
    <submittedName>
        <fullName evidence="6">DNA RNA helicase domain containing protein</fullName>
    </submittedName>
</protein>
<dbReference type="SUPFAM" id="SSF52540">
    <property type="entry name" value="P-loop containing nucleoside triphosphate hydrolases"/>
    <property type="match status" value="1"/>
</dbReference>
<feature type="non-terminal residue" evidence="6">
    <location>
        <position position="236"/>
    </location>
</feature>
<keyword evidence="1" id="KW-0547">Nucleotide-binding</keyword>
<evidence type="ECO:0000313" key="6">
    <source>
        <dbReference type="EMBL" id="KAK5986328.1"/>
    </source>
</evidence>
<dbReference type="InterPro" id="IPR027417">
    <property type="entry name" value="P-loop_NTPase"/>
</dbReference>
<dbReference type="PROSITE" id="PS51194">
    <property type="entry name" value="HELICASE_CTER"/>
    <property type="match status" value="1"/>
</dbReference>
<dbReference type="AlphaFoldDB" id="A0AAN8IWG4"/>
<dbReference type="InterPro" id="IPR001650">
    <property type="entry name" value="Helicase_C-like"/>
</dbReference>
<keyword evidence="2" id="KW-0378">Hydrolase</keyword>
<name>A0AAN8IWG4_TRICO</name>
<dbReference type="Gene3D" id="3.40.50.300">
    <property type="entry name" value="P-loop containing nucleotide triphosphate hydrolases"/>
    <property type="match status" value="2"/>
</dbReference>
<keyword evidence="3 6" id="KW-0347">Helicase</keyword>
<dbReference type="GO" id="GO:0005829">
    <property type="term" value="C:cytosol"/>
    <property type="evidence" value="ECO:0007669"/>
    <property type="project" value="TreeGrafter"/>
</dbReference>
<comment type="caution">
    <text evidence="6">The sequence shown here is derived from an EMBL/GenBank/DDBJ whole genome shotgun (WGS) entry which is preliminary data.</text>
</comment>
<dbReference type="PANTHER" id="PTHR47959:SF1">
    <property type="entry name" value="ATP-DEPENDENT RNA HELICASE DBPA"/>
    <property type="match status" value="1"/>
</dbReference>
<dbReference type="Pfam" id="PF00271">
    <property type="entry name" value="Helicase_C"/>
    <property type="match status" value="1"/>
</dbReference>
<reference evidence="6 7" key="1">
    <citation type="submission" date="2019-10" db="EMBL/GenBank/DDBJ databases">
        <title>Assembly and Annotation for the nematode Trichostrongylus colubriformis.</title>
        <authorList>
            <person name="Martin J."/>
        </authorList>
    </citation>
    <scope>NUCLEOTIDE SEQUENCE [LARGE SCALE GENOMIC DNA]</scope>
    <source>
        <strain evidence="6">G859</strain>
        <tissue evidence="6">Whole worm</tissue>
    </source>
</reference>
<dbReference type="GO" id="GO:0005524">
    <property type="term" value="F:ATP binding"/>
    <property type="evidence" value="ECO:0007669"/>
    <property type="project" value="UniProtKB-KW"/>
</dbReference>
<evidence type="ECO:0000313" key="7">
    <source>
        <dbReference type="Proteomes" id="UP001331761"/>
    </source>
</evidence>
<dbReference type="GO" id="GO:0016787">
    <property type="term" value="F:hydrolase activity"/>
    <property type="evidence" value="ECO:0007669"/>
    <property type="project" value="UniProtKB-KW"/>
</dbReference>
<keyword evidence="4" id="KW-0067">ATP-binding</keyword>
<dbReference type="Pfam" id="PF00270">
    <property type="entry name" value="DEAD"/>
    <property type="match status" value="1"/>
</dbReference>
<dbReference type="InterPro" id="IPR050079">
    <property type="entry name" value="DEAD_box_RNA_helicase"/>
</dbReference>
<feature type="domain" description="Helicase C-terminal" evidence="5">
    <location>
        <begin position="120"/>
        <end position="236"/>
    </location>
</feature>
<dbReference type="GO" id="GO:0003676">
    <property type="term" value="F:nucleic acid binding"/>
    <property type="evidence" value="ECO:0007669"/>
    <property type="project" value="InterPro"/>
</dbReference>
<evidence type="ECO:0000259" key="5">
    <source>
        <dbReference type="PROSITE" id="PS51194"/>
    </source>
</evidence>